<gene>
    <name evidence="2" type="ORF">ACFPIK_04075</name>
</gene>
<keyword evidence="1" id="KW-0472">Membrane</keyword>
<evidence type="ECO:0008006" key="4">
    <source>
        <dbReference type="Google" id="ProtNLM"/>
    </source>
</evidence>
<accession>A0ABW0BU37</accession>
<feature type="transmembrane region" description="Helical" evidence="1">
    <location>
        <begin position="156"/>
        <end position="186"/>
    </location>
</feature>
<organism evidence="2 3">
    <name type="scientific">Algoriphagus aquatilis</name>
    <dbReference type="NCBI Taxonomy" id="490186"/>
    <lineage>
        <taxon>Bacteria</taxon>
        <taxon>Pseudomonadati</taxon>
        <taxon>Bacteroidota</taxon>
        <taxon>Cytophagia</taxon>
        <taxon>Cytophagales</taxon>
        <taxon>Cyclobacteriaceae</taxon>
        <taxon>Algoriphagus</taxon>
    </lineage>
</organism>
<evidence type="ECO:0000313" key="3">
    <source>
        <dbReference type="Proteomes" id="UP001596163"/>
    </source>
</evidence>
<comment type="caution">
    <text evidence="2">The sequence shown here is derived from an EMBL/GenBank/DDBJ whole genome shotgun (WGS) entry which is preliminary data.</text>
</comment>
<protein>
    <recommendedName>
        <fullName evidence="4">Glycosyltransferase RgtA/B/C/D-like domain-containing protein</fullName>
    </recommendedName>
</protein>
<reference evidence="3" key="1">
    <citation type="journal article" date="2019" name="Int. J. Syst. Evol. Microbiol.">
        <title>The Global Catalogue of Microorganisms (GCM) 10K type strain sequencing project: providing services to taxonomists for standard genome sequencing and annotation.</title>
        <authorList>
            <consortium name="The Broad Institute Genomics Platform"/>
            <consortium name="The Broad Institute Genome Sequencing Center for Infectious Disease"/>
            <person name="Wu L."/>
            <person name="Ma J."/>
        </authorList>
    </citation>
    <scope>NUCLEOTIDE SEQUENCE [LARGE SCALE GENOMIC DNA]</scope>
    <source>
        <strain evidence="3">CGMCC 1.7030</strain>
    </source>
</reference>
<keyword evidence="3" id="KW-1185">Reference proteome</keyword>
<dbReference type="Proteomes" id="UP001596163">
    <property type="component" value="Unassembled WGS sequence"/>
</dbReference>
<feature type="transmembrane region" description="Helical" evidence="1">
    <location>
        <begin position="289"/>
        <end position="310"/>
    </location>
</feature>
<sequence length="527" mass="61017">MATFLSNRNPKSLALLAGSTFLFLYWLIGFDGITFSDDVYYLLAGKKFWEGTMEANAYHFSTRWGAYVPSGLIGWLLGFQAHRISLISLFSYLGALALLLKVLPHKSNPWILVLWFSTQVYFLHFLTKVYPDSSLVFWVVLIPFSAFFRHEKPFLAALGLVSGLFFGFLTKETIVLLGPLPFLLYYFDRRNKTVKTSFYLSILGIGLFFAASYLGYFWVEFGDPFYRITSINAGHYISEFTYADKGIWSILRRISYLPILTFVERGYWLWIILAFPALSWQWKKQTTPFLEFSIAAILLLIGFWLMTSTLEFYNPIYLNPRHLIIVVPILAFLITSGWEVWQANPKMRRMILALILLGVGISLFQGDFKMAGFQATFFLLILPQKLPFRSLLIVLILAIPALYSIFYQHKLKSYPTLLSTLKEEVINSENQEVILVNNFIDFSKEVLLEGDSIAQSKLAGIEKIDSIQQLNPSRILVIIYRYYQHAYPKEQVDVDALENWLSTEFVLLEEKEKDQIWVRSFERKSTQ</sequence>
<dbReference type="RefSeq" id="WP_377912486.1">
    <property type="nucleotide sequence ID" value="NZ_JBHSKS010000002.1"/>
</dbReference>
<name>A0ABW0BU37_9BACT</name>
<feature type="transmembrane region" description="Helical" evidence="1">
    <location>
        <begin position="84"/>
        <end position="103"/>
    </location>
</feature>
<feature type="transmembrane region" description="Helical" evidence="1">
    <location>
        <begin position="109"/>
        <end position="126"/>
    </location>
</feature>
<feature type="transmembrane region" description="Helical" evidence="1">
    <location>
        <begin position="198"/>
        <end position="219"/>
    </location>
</feature>
<keyword evidence="1" id="KW-0812">Transmembrane</keyword>
<keyword evidence="1" id="KW-1133">Transmembrane helix</keyword>
<evidence type="ECO:0000313" key="2">
    <source>
        <dbReference type="EMBL" id="MFC5190931.1"/>
    </source>
</evidence>
<evidence type="ECO:0000256" key="1">
    <source>
        <dbReference type="SAM" id="Phobius"/>
    </source>
</evidence>
<feature type="transmembrane region" description="Helical" evidence="1">
    <location>
        <begin position="133"/>
        <end position="150"/>
    </location>
</feature>
<feature type="transmembrane region" description="Helical" evidence="1">
    <location>
        <begin position="322"/>
        <end position="341"/>
    </location>
</feature>
<feature type="transmembrane region" description="Helical" evidence="1">
    <location>
        <begin position="60"/>
        <end position="77"/>
    </location>
</feature>
<proteinExistence type="predicted"/>
<feature type="transmembrane region" description="Helical" evidence="1">
    <location>
        <begin position="350"/>
        <end position="366"/>
    </location>
</feature>
<dbReference type="EMBL" id="JBHSKS010000002">
    <property type="protein sequence ID" value="MFC5190931.1"/>
    <property type="molecule type" value="Genomic_DNA"/>
</dbReference>
<feature type="transmembrane region" description="Helical" evidence="1">
    <location>
        <begin position="386"/>
        <end position="406"/>
    </location>
</feature>